<name>A0A1F8AU60_9BACT</name>
<evidence type="ECO:0000313" key="3">
    <source>
        <dbReference type="Proteomes" id="UP000178603"/>
    </source>
</evidence>
<evidence type="ECO:0000313" key="2">
    <source>
        <dbReference type="EMBL" id="OGM55170.1"/>
    </source>
</evidence>
<sequence length="168" mass="19353">MDVFDIFFPKKCLECGRFGKYICNNCFSKTEQAFAICPGCGNPSRDGLRHSYCKYKTPLNRLILIWKYSGVVRKALIGLKFKLAFSIAEELANRAVTQLQTIQLADSLLVPIPLHPRRQNWRGFNQAEEIGKIIASKMNWVFEPKLLKRIIDTPHQIGLNKKQRLENI</sequence>
<dbReference type="PANTHER" id="PTHR47505">
    <property type="entry name" value="DNA UTILIZATION PROTEIN YHGH"/>
    <property type="match status" value="1"/>
</dbReference>
<comment type="caution">
    <text evidence="2">The sequence shown here is derived from an EMBL/GenBank/DDBJ whole genome shotgun (WGS) entry which is preliminary data.</text>
</comment>
<dbReference type="EMBL" id="MGGW01000005">
    <property type="protein sequence ID" value="OGM55170.1"/>
    <property type="molecule type" value="Genomic_DNA"/>
</dbReference>
<feature type="domain" description="Double zinc ribbon" evidence="1">
    <location>
        <begin position="4"/>
        <end position="53"/>
    </location>
</feature>
<dbReference type="AlphaFoldDB" id="A0A1F8AU60"/>
<dbReference type="InterPro" id="IPR029057">
    <property type="entry name" value="PRTase-like"/>
</dbReference>
<organism evidence="2 3">
    <name type="scientific">Candidatus Woesebacteria bacterium RIFCSPHIGHO2_12_FULL_41_24</name>
    <dbReference type="NCBI Taxonomy" id="1802510"/>
    <lineage>
        <taxon>Bacteria</taxon>
        <taxon>Candidatus Woeseibacteriota</taxon>
    </lineage>
</organism>
<accession>A0A1F8AU60</accession>
<dbReference type="InterPro" id="IPR044005">
    <property type="entry name" value="DZR_2"/>
</dbReference>
<dbReference type="SUPFAM" id="SSF53271">
    <property type="entry name" value="PRTase-like"/>
    <property type="match status" value="1"/>
</dbReference>
<dbReference type="InterPro" id="IPR051910">
    <property type="entry name" value="ComF/GntX_DNA_util-trans"/>
</dbReference>
<protein>
    <recommendedName>
        <fullName evidence="1">Double zinc ribbon domain-containing protein</fullName>
    </recommendedName>
</protein>
<proteinExistence type="predicted"/>
<feature type="non-terminal residue" evidence="2">
    <location>
        <position position="168"/>
    </location>
</feature>
<gene>
    <name evidence="2" type="ORF">A3E44_04600</name>
</gene>
<dbReference type="Pfam" id="PF18912">
    <property type="entry name" value="DZR_2"/>
    <property type="match status" value="1"/>
</dbReference>
<evidence type="ECO:0000259" key="1">
    <source>
        <dbReference type="Pfam" id="PF18912"/>
    </source>
</evidence>
<dbReference type="PANTHER" id="PTHR47505:SF1">
    <property type="entry name" value="DNA UTILIZATION PROTEIN YHGH"/>
    <property type="match status" value="1"/>
</dbReference>
<dbReference type="Proteomes" id="UP000178603">
    <property type="component" value="Unassembled WGS sequence"/>
</dbReference>
<reference evidence="2 3" key="1">
    <citation type="journal article" date="2016" name="Nat. Commun.">
        <title>Thousands of microbial genomes shed light on interconnected biogeochemical processes in an aquifer system.</title>
        <authorList>
            <person name="Anantharaman K."/>
            <person name="Brown C.T."/>
            <person name="Hug L.A."/>
            <person name="Sharon I."/>
            <person name="Castelle C.J."/>
            <person name="Probst A.J."/>
            <person name="Thomas B.C."/>
            <person name="Singh A."/>
            <person name="Wilkins M.J."/>
            <person name="Karaoz U."/>
            <person name="Brodie E.L."/>
            <person name="Williams K.H."/>
            <person name="Hubbard S.S."/>
            <person name="Banfield J.F."/>
        </authorList>
    </citation>
    <scope>NUCLEOTIDE SEQUENCE [LARGE SCALE GENOMIC DNA]</scope>
</reference>